<keyword evidence="3" id="KW-1185">Reference proteome</keyword>
<evidence type="ECO:0000313" key="2">
    <source>
        <dbReference type="EMBL" id="MFC4346867.1"/>
    </source>
</evidence>
<dbReference type="InterPro" id="IPR024467">
    <property type="entry name" value="Xre/MbcA/ParS-like_toxin-bd"/>
</dbReference>
<protein>
    <submittedName>
        <fullName evidence="2">Antitoxin Xre/MbcA/ParS toxin-binding domain-containing protein</fullName>
    </submittedName>
</protein>
<organism evidence="2 3">
    <name type="scientific">Kordiimonas lipolytica</name>
    <dbReference type="NCBI Taxonomy" id="1662421"/>
    <lineage>
        <taxon>Bacteria</taxon>
        <taxon>Pseudomonadati</taxon>
        <taxon>Pseudomonadota</taxon>
        <taxon>Alphaproteobacteria</taxon>
        <taxon>Kordiimonadales</taxon>
        <taxon>Kordiimonadaceae</taxon>
        <taxon>Kordiimonas</taxon>
    </lineage>
</organism>
<evidence type="ECO:0000259" key="1">
    <source>
        <dbReference type="Pfam" id="PF09722"/>
    </source>
</evidence>
<comment type="caution">
    <text evidence="2">The sequence shown here is derived from an EMBL/GenBank/DDBJ whole genome shotgun (WGS) entry which is preliminary data.</text>
</comment>
<dbReference type="EMBL" id="JBHSCR010000001">
    <property type="protein sequence ID" value="MFC4346867.1"/>
    <property type="molecule type" value="Genomic_DNA"/>
</dbReference>
<accession>A0ABV8U6P0</accession>
<proteinExistence type="predicted"/>
<name>A0ABV8U6P0_9PROT</name>
<dbReference type="Pfam" id="PF09722">
    <property type="entry name" value="Xre_MbcA_ParS_C"/>
    <property type="match status" value="1"/>
</dbReference>
<gene>
    <name evidence="2" type="ORF">ACFO5Q_03300</name>
</gene>
<dbReference type="RefSeq" id="WP_380084282.1">
    <property type="nucleotide sequence ID" value="NZ_JBHSCR010000001.1"/>
</dbReference>
<sequence length="143" mass="16485">MTRMKYAKQTAPKLLPADPFHQKLAIELSFTIMRGWALSDSEQFTLTGLKDEYTFQLWQQRAFTELSKETYLRLACVIEVNRQLKLLGTTTTSAVRWLKSNNPAFQDQSPLHHMLSHGLKGIQDVSRVLCQQAHHPLKTTHLH</sequence>
<evidence type="ECO:0000313" key="3">
    <source>
        <dbReference type="Proteomes" id="UP001595776"/>
    </source>
</evidence>
<dbReference type="Proteomes" id="UP001595776">
    <property type="component" value="Unassembled WGS sequence"/>
</dbReference>
<feature type="domain" description="Antitoxin Xre/MbcA/ParS-like toxin-binding" evidence="1">
    <location>
        <begin position="91"/>
        <end position="129"/>
    </location>
</feature>
<reference evidence="3" key="1">
    <citation type="journal article" date="2019" name="Int. J. Syst. Evol. Microbiol.">
        <title>The Global Catalogue of Microorganisms (GCM) 10K type strain sequencing project: providing services to taxonomists for standard genome sequencing and annotation.</title>
        <authorList>
            <consortium name="The Broad Institute Genomics Platform"/>
            <consortium name="The Broad Institute Genome Sequencing Center for Infectious Disease"/>
            <person name="Wu L."/>
            <person name="Ma J."/>
        </authorList>
    </citation>
    <scope>NUCLEOTIDE SEQUENCE [LARGE SCALE GENOMIC DNA]</scope>
    <source>
        <strain evidence="3">CGMCC 1.15304</strain>
    </source>
</reference>